<dbReference type="PANTHER" id="PTHR12894:SF49">
    <property type="entry name" value="VAM6_VPS39-LIKE PROTEIN"/>
    <property type="match status" value="1"/>
</dbReference>
<reference evidence="5" key="1">
    <citation type="submission" date="2022-06" db="EMBL/GenBank/DDBJ databases">
        <authorList>
            <consortium name="SYNGENTA / RWTH Aachen University"/>
        </authorList>
    </citation>
    <scope>NUCLEOTIDE SEQUENCE</scope>
</reference>
<evidence type="ECO:0000259" key="4">
    <source>
        <dbReference type="Pfam" id="PF10366"/>
    </source>
</evidence>
<evidence type="ECO:0000256" key="1">
    <source>
        <dbReference type="ARBA" id="ARBA00004184"/>
    </source>
</evidence>
<dbReference type="InterPro" id="IPR019452">
    <property type="entry name" value="VPS39/TGF_beta_rcpt-assoc_1"/>
</dbReference>
<name>A0AAV0AT56_PHAPC</name>
<organism evidence="5 6">
    <name type="scientific">Phakopsora pachyrhizi</name>
    <name type="common">Asian soybean rust disease fungus</name>
    <dbReference type="NCBI Taxonomy" id="170000"/>
    <lineage>
        <taxon>Eukaryota</taxon>
        <taxon>Fungi</taxon>
        <taxon>Dikarya</taxon>
        <taxon>Basidiomycota</taxon>
        <taxon>Pucciniomycotina</taxon>
        <taxon>Pucciniomycetes</taxon>
        <taxon>Pucciniales</taxon>
        <taxon>Phakopsoraceae</taxon>
        <taxon>Phakopsora</taxon>
    </lineage>
</organism>
<dbReference type="InterPro" id="IPR032914">
    <property type="entry name" value="Vam6/VPS39/TRAP1"/>
</dbReference>
<dbReference type="GO" id="GO:0034058">
    <property type="term" value="P:endosomal vesicle fusion"/>
    <property type="evidence" value="ECO:0007669"/>
    <property type="project" value="TreeGrafter"/>
</dbReference>
<feature type="domain" description="Vacuolar sorting protein 39/Transforming growth factor beta receptor-associated" evidence="4">
    <location>
        <begin position="2"/>
        <end position="63"/>
    </location>
</feature>
<dbReference type="EMBL" id="CALTRL010001494">
    <property type="protein sequence ID" value="CAH7672732.1"/>
    <property type="molecule type" value="Genomic_DNA"/>
</dbReference>
<protein>
    <submittedName>
        <fullName evidence="5">Vacuolar sorting protein 39/Transforming growth factor beta receptor-associated domain 1-containing protein</fullName>
    </submittedName>
</protein>
<sequence length="63" mass="7221">IIDTSLFKCYLAIKPAMLGPLCRLLIWCKSDEVETLLTEAKHHCKLLDLYHGKSQHDQALKLL</sequence>
<accession>A0AAV0AT56</accession>
<evidence type="ECO:0000256" key="2">
    <source>
        <dbReference type="ARBA" id="ARBA00023136"/>
    </source>
</evidence>
<gene>
    <name evidence="5" type="ORF">PPACK8108_LOCUS7566</name>
</gene>
<dbReference type="Proteomes" id="UP001153365">
    <property type="component" value="Unassembled WGS sequence"/>
</dbReference>
<dbReference type="GO" id="GO:0006914">
    <property type="term" value="P:autophagy"/>
    <property type="evidence" value="ECO:0007669"/>
    <property type="project" value="TreeGrafter"/>
</dbReference>
<dbReference type="PANTHER" id="PTHR12894">
    <property type="entry name" value="CNH DOMAIN CONTAINING"/>
    <property type="match status" value="1"/>
</dbReference>
<evidence type="ECO:0000256" key="3">
    <source>
        <dbReference type="ARBA" id="ARBA00038201"/>
    </source>
</evidence>
<evidence type="ECO:0000313" key="5">
    <source>
        <dbReference type="EMBL" id="CAH7672732.1"/>
    </source>
</evidence>
<dbReference type="GO" id="GO:0000329">
    <property type="term" value="C:fungal-type vacuole membrane"/>
    <property type="evidence" value="ECO:0007669"/>
    <property type="project" value="TreeGrafter"/>
</dbReference>
<feature type="non-terminal residue" evidence="5">
    <location>
        <position position="1"/>
    </location>
</feature>
<evidence type="ECO:0000313" key="6">
    <source>
        <dbReference type="Proteomes" id="UP001153365"/>
    </source>
</evidence>
<comment type="subcellular location">
    <subcellularLocation>
        <location evidence="1">Endomembrane system</location>
        <topology evidence="1">Peripheral membrane protein</topology>
    </subcellularLocation>
</comment>
<keyword evidence="6" id="KW-1185">Reference proteome</keyword>
<dbReference type="AlphaFoldDB" id="A0AAV0AT56"/>
<dbReference type="GO" id="GO:0012505">
    <property type="term" value="C:endomembrane system"/>
    <property type="evidence" value="ECO:0007669"/>
    <property type="project" value="UniProtKB-SubCell"/>
</dbReference>
<dbReference type="Pfam" id="PF10366">
    <property type="entry name" value="Vps39_1"/>
    <property type="match status" value="1"/>
</dbReference>
<proteinExistence type="inferred from homology"/>
<keyword evidence="2" id="KW-0472">Membrane</keyword>
<comment type="caution">
    <text evidence="5">The sequence shown here is derived from an EMBL/GenBank/DDBJ whole genome shotgun (WGS) entry which is preliminary data.</text>
</comment>
<keyword evidence="5" id="KW-0675">Receptor</keyword>
<comment type="similarity">
    <text evidence="3">Belongs to the VAM6/VPS39 family.</text>
</comment>